<dbReference type="RefSeq" id="WP_183402448.1">
    <property type="nucleotide sequence ID" value="NZ_JACHNV010000001.1"/>
</dbReference>
<sequence length="135" mass="15417">MRIVLDTNVLLVSISRRSKYRPIVDALRLQEYDLLVTSNILLEYEEIIGLQSSAEVAGNFLNALQNFSNVHRVNPRFQFRLIPQDPDDEKFVDCAVAGQADFLVTNDAHFRQLVEVKFPQVKVLTAQAFLELLVL</sequence>
<proteinExistence type="predicted"/>
<organism evidence="2 3">
    <name type="scientific">Hymenobacter latericoloratus</name>
    <dbReference type="NCBI Taxonomy" id="1411121"/>
    <lineage>
        <taxon>Bacteria</taxon>
        <taxon>Pseudomonadati</taxon>
        <taxon>Bacteroidota</taxon>
        <taxon>Cytophagia</taxon>
        <taxon>Cytophagales</taxon>
        <taxon>Hymenobacteraceae</taxon>
        <taxon>Hymenobacter</taxon>
    </lineage>
</organism>
<dbReference type="InterPro" id="IPR029060">
    <property type="entry name" value="PIN-like_dom_sf"/>
</dbReference>
<name>A0ABR6JVY6_9BACT</name>
<dbReference type="EMBL" id="JACHNV010000001">
    <property type="protein sequence ID" value="MBB4600418.1"/>
    <property type="molecule type" value="Genomic_DNA"/>
</dbReference>
<dbReference type="Proteomes" id="UP000579570">
    <property type="component" value="Unassembled WGS sequence"/>
</dbReference>
<dbReference type="SMART" id="SM00670">
    <property type="entry name" value="PINc"/>
    <property type="match status" value="1"/>
</dbReference>
<dbReference type="Gene3D" id="3.40.50.1010">
    <property type="entry name" value="5'-nuclease"/>
    <property type="match status" value="1"/>
</dbReference>
<gene>
    <name evidence="2" type="ORF">GGU46_001028</name>
</gene>
<keyword evidence="3" id="KW-1185">Reference proteome</keyword>
<evidence type="ECO:0000313" key="2">
    <source>
        <dbReference type="EMBL" id="MBB4600418.1"/>
    </source>
</evidence>
<dbReference type="SUPFAM" id="SSF88723">
    <property type="entry name" value="PIN domain-like"/>
    <property type="match status" value="1"/>
</dbReference>
<dbReference type="PANTHER" id="PTHR34610">
    <property type="entry name" value="SSL7007 PROTEIN"/>
    <property type="match status" value="1"/>
</dbReference>
<protein>
    <submittedName>
        <fullName evidence="2">PIN family toxin of toxin-antitoxin system</fullName>
    </submittedName>
</protein>
<evidence type="ECO:0000313" key="3">
    <source>
        <dbReference type="Proteomes" id="UP000579570"/>
    </source>
</evidence>
<comment type="caution">
    <text evidence="2">The sequence shown here is derived from an EMBL/GenBank/DDBJ whole genome shotgun (WGS) entry which is preliminary data.</text>
</comment>
<reference evidence="2 3" key="1">
    <citation type="submission" date="2020-08" db="EMBL/GenBank/DDBJ databases">
        <title>Genomic Encyclopedia of Type Strains, Phase IV (KMG-IV): sequencing the most valuable type-strain genomes for metagenomic binning, comparative biology and taxonomic classification.</title>
        <authorList>
            <person name="Goeker M."/>
        </authorList>
    </citation>
    <scope>NUCLEOTIDE SEQUENCE [LARGE SCALE GENOMIC DNA]</scope>
    <source>
        <strain evidence="2 3">DSM 26701</strain>
    </source>
</reference>
<accession>A0ABR6JVY6</accession>
<dbReference type="Pfam" id="PF13470">
    <property type="entry name" value="PIN_3"/>
    <property type="match status" value="1"/>
</dbReference>
<evidence type="ECO:0000259" key="1">
    <source>
        <dbReference type="SMART" id="SM00670"/>
    </source>
</evidence>
<feature type="domain" description="PIN" evidence="1">
    <location>
        <begin position="1"/>
        <end position="112"/>
    </location>
</feature>
<dbReference type="InterPro" id="IPR002716">
    <property type="entry name" value="PIN_dom"/>
</dbReference>
<dbReference type="NCBIfam" id="TIGR00305">
    <property type="entry name" value="putative toxin-antitoxin system toxin component, PIN family"/>
    <property type="match status" value="1"/>
</dbReference>
<dbReference type="InterPro" id="IPR002850">
    <property type="entry name" value="PIN_toxin-like"/>
</dbReference>
<dbReference type="PANTHER" id="PTHR34610:SF3">
    <property type="entry name" value="SSL7007 PROTEIN"/>
    <property type="match status" value="1"/>
</dbReference>